<comment type="subcellular location">
    <subcellularLocation>
        <location evidence="1">Cell membrane</location>
        <topology evidence="1">Single-pass type II membrane protein</topology>
    </subcellularLocation>
    <subcellularLocation>
        <location evidence="4">Membrane</location>
        <topology evidence="4">Single-pass type II membrane protein</topology>
    </subcellularLocation>
</comment>
<evidence type="ECO:0000256" key="3">
    <source>
        <dbReference type="PIRSR" id="PIRSR600223-1"/>
    </source>
</evidence>
<accession>U7QCM9</accession>
<evidence type="ECO:0000256" key="2">
    <source>
        <dbReference type="ARBA" id="ARBA00009370"/>
    </source>
</evidence>
<feature type="active site" evidence="3">
    <location>
        <position position="225"/>
    </location>
</feature>
<comment type="caution">
    <text evidence="4">Lacks conserved residue(s) required for the propagation of feature annotation.</text>
</comment>
<dbReference type="PANTHER" id="PTHR43390:SF1">
    <property type="entry name" value="CHLOROPLAST PROCESSING PEPTIDASE"/>
    <property type="match status" value="1"/>
</dbReference>
<protein>
    <recommendedName>
        <fullName evidence="4">Signal peptidase I</fullName>
        <ecNumber evidence="4">3.4.21.89</ecNumber>
    </recommendedName>
</protein>
<comment type="catalytic activity">
    <reaction evidence="4">
        <text>Cleavage of hydrophobic, N-terminal signal or leader sequences from secreted and periplasmic proteins.</text>
        <dbReference type="EC" id="3.4.21.89"/>
    </reaction>
</comment>
<dbReference type="RefSeq" id="WP_023068153.1">
    <property type="nucleotide sequence ID" value="NZ_AUZM01000053.1"/>
</dbReference>
<feature type="transmembrane region" description="Helical" evidence="4">
    <location>
        <begin position="153"/>
        <end position="174"/>
    </location>
</feature>
<dbReference type="NCBIfam" id="TIGR02227">
    <property type="entry name" value="sigpep_I_bact"/>
    <property type="match status" value="1"/>
</dbReference>
<dbReference type="PANTHER" id="PTHR43390">
    <property type="entry name" value="SIGNAL PEPTIDASE I"/>
    <property type="match status" value="1"/>
</dbReference>
<keyword evidence="4 6" id="KW-0378">Hydrolase</keyword>
<dbReference type="OrthoDB" id="9802919at2"/>
<dbReference type="AlphaFoldDB" id="U7QCM9"/>
<feature type="transmembrane region" description="Helical" evidence="4">
    <location>
        <begin position="130"/>
        <end position="147"/>
    </location>
</feature>
<dbReference type="GO" id="GO:0006465">
    <property type="term" value="P:signal peptide processing"/>
    <property type="evidence" value="ECO:0007669"/>
    <property type="project" value="InterPro"/>
</dbReference>
<keyword evidence="4" id="KW-0812">Transmembrane</keyword>
<dbReference type="GO" id="GO:0009003">
    <property type="term" value="F:signal peptidase activity"/>
    <property type="evidence" value="ECO:0007669"/>
    <property type="project" value="UniProtKB-EC"/>
</dbReference>
<dbReference type="EMBL" id="AUZM01000053">
    <property type="protein sequence ID" value="ERT05593.1"/>
    <property type="molecule type" value="Genomic_DNA"/>
</dbReference>
<dbReference type="Pfam" id="PF10502">
    <property type="entry name" value="Peptidase_S26"/>
    <property type="match status" value="1"/>
</dbReference>
<dbReference type="GO" id="GO:0005886">
    <property type="term" value="C:plasma membrane"/>
    <property type="evidence" value="ECO:0007669"/>
    <property type="project" value="UniProtKB-SubCell"/>
</dbReference>
<dbReference type="InterPro" id="IPR000223">
    <property type="entry name" value="Pept_S26A_signal_pept_1"/>
</dbReference>
<evidence type="ECO:0000256" key="1">
    <source>
        <dbReference type="ARBA" id="ARBA00004401"/>
    </source>
</evidence>
<evidence type="ECO:0000313" key="6">
    <source>
        <dbReference type="EMBL" id="ERT05593.1"/>
    </source>
</evidence>
<dbReference type="Gene3D" id="2.10.109.10">
    <property type="entry name" value="Umud Fragment, subunit A"/>
    <property type="match status" value="1"/>
</dbReference>
<reference evidence="6 7" key="1">
    <citation type="journal article" date="2013" name="Front. Microbiol.">
        <title>Comparative genomic analyses of the cyanobacterium, Lyngbya aestuarii BL J, a powerful hydrogen producer.</title>
        <authorList>
            <person name="Kothari A."/>
            <person name="Vaughn M."/>
            <person name="Garcia-Pichel F."/>
        </authorList>
    </citation>
    <scope>NUCLEOTIDE SEQUENCE [LARGE SCALE GENOMIC DNA]</scope>
    <source>
        <strain evidence="6 7">BL J</strain>
    </source>
</reference>
<dbReference type="GO" id="GO:0004252">
    <property type="term" value="F:serine-type endopeptidase activity"/>
    <property type="evidence" value="ECO:0007669"/>
    <property type="project" value="InterPro"/>
</dbReference>
<dbReference type="CDD" id="cd06530">
    <property type="entry name" value="S26_SPase_I"/>
    <property type="match status" value="1"/>
</dbReference>
<dbReference type="Proteomes" id="UP000017127">
    <property type="component" value="Unassembled WGS sequence"/>
</dbReference>
<keyword evidence="4" id="KW-0645">Protease</keyword>
<proteinExistence type="inferred from homology"/>
<dbReference type="InterPro" id="IPR036286">
    <property type="entry name" value="LexA/Signal_pep-like_sf"/>
</dbReference>
<dbReference type="InterPro" id="IPR019533">
    <property type="entry name" value="Peptidase_S26"/>
</dbReference>
<dbReference type="EC" id="3.4.21.89" evidence="4"/>
<evidence type="ECO:0000313" key="7">
    <source>
        <dbReference type="Proteomes" id="UP000017127"/>
    </source>
</evidence>
<feature type="transmembrane region" description="Helical" evidence="4">
    <location>
        <begin position="36"/>
        <end position="54"/>
    </location>
</feature>
<evidence type="ECO:0000259" key="5">
    <source>
        <dbReference type="Pfam" id="PF10502"/>
    </source>
</evidence>
<dbReference type="SUPFAM" id="SSF51306">
    <property type="entry name" value="LexA/Signal peptidase"/>
    <property type="match status" value="1"/>
</dbReference>
<comment type="caution">
    <text evidence="6">The sequence shown here is derived from an EMBL/GenBank/DDBJ whole genome shotgun (WGS) entry which is preliminary data.</text>
</comment>
<keyword evidence="4" id="KW-1133">Transmembrane helix</keyword>
<dbReference type="PATRIC" id="fig|1348334.3.peg.4290"/>
<feature type="transmembrane region" description="Helical" evidence="4">
    <location>
        <begin position="186"/>
        <end position="208"/>
    </location>
</feature>
<keyword evidence="4" id="KW-0472">Membrane</keyword>
<organism evidence="6 7">
    <name type="scientific">Lyngbya aestuarii BL J</name>
    <dbReference type="NCBI Taxonomy" id="1348334"/>
    <lineage>
        <taxon>Bacteria</taxon>
        <taxon>Bacillati</taxon>
        <taxon>Cyanobacteriota</taxon>
        <taxon>Cyanophyceae</taxon>
        <taxon>Oscillatoriophycideae</taxon>
        <taxon>Oscillatoriales</taxon>
        <taxon>Microcoleaceae</taxon>
        <taxon>Lyngbya</taxon>
    </lineage>
</organism>
<feature type="active site" evidence="3">
    <location>
        <position position="275"/>
    </location>
</feature>
<keyword evidence="7" id="KW-1185">Reference proteome</keyword>
<feature type="domain" description="Peptidase S26" evidence="5">
    <location>
        <begin position="205"/>
        <end position="358"/>
    </location>
</feature>
<name>U7QCM9_9CYAN</name>
<evidence type="ECO:0000256" key="4">
    <source>
        <dbReference type="RuleBase" id="RU362042"/>
    </source>
</evidence>
<gene>
    <name evidence="6" type="ORF">M595_4437</name>
</gene>
<sequence>MKSQQSITGKEPWLAVSLSTVFPGFGQIYAGKTSRGLLLIFIALILFGFGKWLILSPTGSVRLGTLLEFGEYLLYIFNLFDAYRCTKKANSLEFESLRKDGKDPWKAVFLTRIVPGFGHIYVARNGQEQWGFVILFLILMNGADALFSSAEFYSYLQVAIRLLAVCLFSYHAYLSTPTHREKYRRFILGICLILLVLDLCSNIVRFSLREFIFDTHCITQYDHKSVPPELQIRDCVVEEKISYHFSDPKRGDIVVFRTTDEMNHKKLNSTDVLIKRIIGLPNEKVEVRDGLVYINDKPFNENYIAAEPDDQWGSQVIPDDTYLVFGNNRYRSLGGYGYDPHILVPRDNITGKATKISWPPKRMGIIK</sequence>
<comment type="similarity">
    <text evidence="2 4">Belongs to the peptidase S26 family.</text>
</comment>